<feature type="non-terminal residue" evidence="2">
    <location>
        <position position="55"/>
    </location>
</feature>
<gene>
    <name evidence="2" type="ORF">HKBW3S25_00738</name>
</gene>
<evidence type="ECO:0000256" key="1">
    <source>
        <dbReference type="SAM" id="MobiDB-lite"/>
    </source>
</evidence>
<comment type="caution">
    <text evidence="2">The sequence shown here is derived from an EMBL/GenBank/DDBJ whole genome shotgun (WGS) entry which is preliminary data.</text>
</comment>
<proteinExistence type="predicted"/>
<protein>
    <submittedName>
        <fullName evidence="2">Uncharacterized protein</fullName>
    </submittedName>
</protein>
<dbReference type="EMBL" id="BLRX01000063">
    <property type="protein sequence ID" value="GFP25280.1"/>
    <property type="molecule type" value="Genomic_DNA"/>
</dbReference>
<feature type="compositionally biased region" description="Basic and acidic residues" evidence="1">
    <location>
        <begin position="29"/>
        <end position="44"/>
    </location>
</feature>
<reference evidence="2 3" key="1">
    <citation type="journal article" date="2020" name="Front. Microbiol.">
        <title>Single-cell genomics of novel Actinobacteria with the Wood-Ljungdahl pathway discovered in a serpentinizing system.</title>
        <authorList>
            <person name="Merino N."/>
            <person name="Kawai M."/>
            <person name="Boyd E.S."/>
            <person name="Colman D.R."/>
            <person name="McGlynn S.E."/>
            <person name="Nealson K.H."/>
            <person name="Kurokawa K."/>
            <person name="Hongoh Y."/>
        </authorList>
    </citation>
    <scope>NUCLEOTIDE SEQUENCE [LARGE SCALE GENOMIC DNA]</scope>
    <source>
        <strain evidence="2 3">S25</strain>
    </source>
</reference>
<dbReference type="AlphaFoldDB" id="A0A6V8P0L8"/>
<evidence type="ECO:0000313" key="3">
    <source>
        <dbReference type="Proteomes" id="UP000543224"/>
    </source>
</evidence>
<organism evidence="2 3">
    <name type="scientific">Candidatus Hakubella thermalkaliphila</name>
    <dbReference type="NCBI Taxonomy" id="2754717"/>
    <lineage>
        <taxon>Bacteria</taxon>
        <taxon>Bacillati</taxon>
        <taxon>Actinomycetota</taxon>
        <taxon>Actinomycetota incertae sedis</taxon>
        <taxon>Candidatus Hakubellales</taxon>
        <taxon>Candidatus Hakubellaceae</taxon>
        <taxon>Candidatus Hakubella</taxon>
    </lineage>
</organism>
<feature type="region of interest" description="Disordered" evidence="1">
    <location>
        <begin position="29"/>
        <end position="55"/>
    </location>
</feature>
<name>A0A6V8P0L8_9ACTN</name>
<evidence type="ECO:0000313" key="2">
    <source>
        <dbReference type="EMBL" id="GFP25280.1"/>
    </source>
</evidence>
<accession>A0A6V8P0L8</accession>
<sequence length="55" mass="6272">MPYSTLFHQPQELGCLLFGQSVPWHNSTAREDFRRGGPDRDMGKARPKLIDTTVI</sequence>
<dbReference type="Proteomes" id="UP000543224">
    <property type="component" value="Unassembled WGS sequence"/>
</dbReference>